<dbReference type="PANTHER" id="PTHR47074">
    <property type="entry name" value="BNAC02G40300D PROTEIN"/>
    <property type="match status" value="1"/>
</dbReference>
<organism evidence="3">
    <name type="scientific">Arabidopsis lyrata subsp. lyrata</name>
    <name type="common">Lyre-leaved rock-cress</name>
    <dbReference type="NCBI Taxonomy" id="81972"/>
    <lineage>
        <taxon>Eukaryota</taxon>
        <taxon>Viridiplantae</taxon>
        <taxon>Streptophyta</taxon>
        <taxon>Embryophyta</taxon>
        <taxon>Tracheophyta</taxon>
        <taxon>Spermatophyta</taxon>
        <taxon>Magnoliopsida</taxon>
        <taxon>eudicotyledons</taxon>
        <taxon>Gunneridae</taxon>
        <taxon>Pentapetalae</taxon>
        <taxon>rosids</taxon>
        <taxon>malvids</taxon>
        <taxon>Brassicales</taxon>
        <taxon>Brassicaceae</taxon>
        <taxon>Camelineae</taxon>
        <taxon>Arabidopsis</taxon>
    </lineage>
</organism>
<dbReference type="HOGENOM" id="CLU_1153080_0_0_1"/>
<name>D7KP18_ARALL</name>
<dbReference type="InterPro" id="IPR052929">
    <property type="entry name" value="RNase_H-like_EbsB-rel"/>
</dbReference>
<dbReference type="STRING" id="81972.D7KP18"/>
<accession>D7KP18</accession>
<proteinExistence type="predicted"/>
<evidence type="ECO:0000259" key="1">
    <source>
        <dbReference type="Pfam" id="PF13456"/>
    </source>
</evidence>
<dbReference type="eggNOG" id="KOG1075">
    <property type="taxonomic scope" value="Eukaryota"/>
</dbReference>
<dbReference type="Gramene" id="Al_scaffold_0001_5070">
    <property type="protein sequence ID" value="Al_scaffold_0001_5070"/>
    <property type="gene ID" value="Al_scaffold_0001_5070"/>
</dbReference>
<sequence length="241" mass="27179">MDPQENLRTCKHKSIDLCRFVNVQTGSKKIDETAEHLFFNCNYVSQIWIQYTCKNPLIPGHVPSFRSALEASKFMTCLPPTSLGGGPLFPSIIWSILSARNTDIQQSTTGLADYYLKSQHRLPLKRPAESRLHPNLIIYNTYVTWKDNNSSEFGWIFSTKSGRKVDYGSTLAPIISSPLMAEATVVFLAIQHAHNLGVNHLYIASDSSQLIKALHSEVQHKELHEILNDIFSISFNFVVIS</sequence>
<dbReference type="PANTHER" id="PTHR47074:SF11">
    <property type="entry name" value="REVERSE TRANSCRIPTASE-LIKE PROTEIN"/>
    <property type="match status" value="1"/>
</dbReference>
<feature type="domain" description="RNase H type-1" evidence="1">
    <location>
        <begin position="144"/>
        <end position="239"/>
    </location>
</feature>
<evidence type="ECO:0000313" key="3">
    <source>
        <dbReference type="Proteomes" id="UP000008694"/>
    </source>
</evidence>
<dbReference type="InterPro" id="IPR002156">
    <property type="entry name" value="RNaseH_domain"/>
</dbReference>
<dbReference type="EMBL" id="GL348713">
    <property type="protein sequence ID" value="EFH70849.1"/>
    <property type="molecule type" value="Genomic_DNA"/>
</dbReference>
<dbReference type="Gene3D" id="3.30.420.10">
    <property type="entry name" value="Ribonuclease H-like superfamily/Ribonuclease H"/>
    <property type="match status" value="1"/>
</dbReference>
<dbReference type="AlphaFoldDB" id="D7KP18"/>
<gene>
    <name evidence="2" type="ORF">ARALYDRAFT_682747</name>
</gene>
<dbReference type="GO" id="GO:0004523">
    <property type="term" value="F:RNA-DNA hybrid ribonuclease activity"/>
    <property type="evidence" value="ECO:0007669"/>
    <property type="project" value="InterPro"/>
</dbReference>
<dbReference type="InterPro" id="IPR036397">
    <property type="entry name" value="RNaseH_sf"/>
</dbReference>
<dbReference type="Proteomes" id="UP000008694">
    <property type="component" value="Unassembled WGS sequence"/>
</dbReference>
<dbReference type="GO" id="GO:0003676">
    <property type="term" value="F:nucleic acid binding"/>
    <property type="evidence" value="ECO:0007669"/>
    <property type="project" value="InterPro"/>
</dbReference>
<dbReference type="CDD" id="cd06222">
    <property type="entry name" value="RNase_H_like"/>
    <property type="match status" value="1"/>
</dbReference>
<reference evidence="3" key="1">
    <citation type="journal article" date="2011" name="Nat. Genet.">
        <title>The Arabidopsis lyrata genome sequence and the basis of rapid genome size change.</title>
        <authorList>
            <person name="Hu T.T."/>
            <person name="Pattyn P."/>
            <person name="Bakker E.G."/>
            <person name="Cao J."/>
            <person name="Cheng J.-F."/>
            <person name="Clark R.M."/>
            <person name="Fahlgren N."/>
            <person name="Fawcett J.A."/>
            <person name="Grimwood J."/>
            <person name="Gundlach H."/>
            <person name="Haberer G."/>
            <person name="Hollister J.D."/>
            <person name="Ossowski S."/>
            <person name="Ottilar R.P."/>
            <person name="Salamov A.A."/>
            <person name="Schneeberger K."/>
            <person name="Spannagl M."/>
            <person name="Wang X."/>
            <person name="Yang L."/>
            <person name="Nasrallah M.E."/>
            <person name="Bergelson J."/>
            <person name="Carrington J.C."/>
            <person name="Gaut B.S."/>
            <person name="Schmutz J."/>
            <person name="Mayer K.F.X."/>
            <person name="Van de Peer Y."/>
            <person name="Grigoriev I.V."/>
            <person name="Nordborg M."/>
            <person name="Weigel D."/>
            <person name="Guo Y.-L."/>
        </authorList>
    </citation>
    <scope>NUCLEOTIDE SEQUENCE [LARGE SCALE GENOMIC DNA]</scope>
    <source>
        <strain evidence="3">cv. MN47</strain>
    </source>
</reference>
<dbReference type="Pfam" id="PF13456">
    <property type="entry name" value="RVT_3"/>
    <property type="match status" value="1"/>
</dbReference>
<protein>
    <submittedName>
        <fullName evidence="2">Predicted protein</fullName>
    </submittedName>
</protein>
<keyword evidence="3" id="KW-1185">Reference proteome</keyword>
<evidence type="ECO:0000313" key="2">
    <source>
        <dbReference type="EMBL" id="EFH70849.1"/>
    </source>
</evidence>
<dbReference type="InterPro" id="IPR044730">
    <property type="entry name" value="RNase_H-like_dom_plant"/>
</dbReference>